<gene>
    <name evidence="1" type="ORF">JTE90_026987</name>
</gene>
<evidence type="ECO:0000313" key="1">
    <source>
        <dbReference type="EMBL" id="KAG8175118.1"/>
    </source>
</evidence>
<evidence type="ECO:0000313" key="2">
    <source>
        <dbReference type="Proteomes" id="UP000827092"/>
    </source>
</evidence>
<dbReference type="EMBL" id="JAFNEN010001067">
    <property type="protein sequence ID" value="KAG8175118.1"/>
    <property type="molecule type" value="Genomic_DNA"/>
</dbReference>
<organism evidence="1 2">
    <name type="scientific">Oedothorax gibbosus</name>
    <dbReference type="NCBI Taxonomy" id="931172"/>
    <lineage>
        <taxon>Eukaryota</taxon>
        <taxon>Metazoa</taxon>
        <taxon>Ecdysozoa</taxon>
        <taxon>Arthropoda</taxon>
        <taxon>Chelicerata</taxon>
        <taxon>Arachnida</taxon>
        <taxon>Araneae</taxon>
        <taxon>Araneomorphae</taxon>
        <taxon>Entelegynae</taxon>
        <taxon>Araneoidea</taxon>
        <taxon>Linyphiidae</taxon>
        <taxon>Erigoninae</taxon>
        <taxon>Oedothorax</taxon>
    </lineage>
</organism>
<reference evidence="1 2" key="1">
    <citation type="journal article" date="2022" name="Nat. Ecol. Evol.">
        <title>A masculinizing supergene underlies an exaggerated male reproductive morph in a spider.</title>
        <authorList>
            <person name="Hendrickx F."/>
            <person name="De Corte Z."/>
            <person name="Sonet G."/>
            <person name="Van Belleghem S.M."/>
            <person name="Kostlbacher S."/>
            <person name="Vangestel C."/>
        </authorList>
    </citation>
    <scope>NUCLEOTIDE SEQUENCE [LARGE SCALE GENOMIC DNA]</scope>
    <source>
        <strain evidence="1">W744_W776</strain>
    </source>
</reference>
<name>A0AAV6TTL6_9ARAC</name>
<comment type="caution">
    <text evidence="1">The sequence shown here is derived from an EMBL/GenBank/DDBJ whole genome shotgun (WGS) entry which is preliminary data.</text>
</comment>
<dbReference type="Proteomes" id="UP000827092">
    <property type="component" value="Unassembled WGS sequence"/>
</dbReference>
<keyword evidence="2" id="KW-1185">Reference proteome</keyword>
<protein>
    <recommendedName>
        <fullName evidence="3">DUF4817 domain-containing protein</fullName>
    </recommendedName>
</protein>
<proteinExistence type="predicted"/>
<sequence>MQDRALLVKCYYECDSNERRALQKFRTVRGKRRGPMTSQGLRKMMAQFQATGLLSVAPGRGRNSVTKEAVALAVEEAAMDRGRAT</sequence>
<evidence type="ECO:0008006" key="3">
    <source>
        <dbReference type="Google" id="ProtNLM"/>
    </source>
</evidence>
<dbReference type="AlphaFoldDB" id="A0AAV6TTL6"/>
<accession>A0AAV6TTL6</accession>